<name>A0ABD0KWR3_9CAEN</name>
<comment type="caution">
    <text evidence="1">The sequence shown here is derived from an EMBL/GenBank/DDBJ whole genome shotgun (WGS) entry which is preliminary data.</text>
</comment>
<dbReference type="Proteomes" id="UP001519460">
    <property type="component" value="Unassembled WGS sequence"/>
</dbReference>
<dbReference type="AlphaFoldDB" id="A0ABD0KWR3"/>
<accession>A0ABD0KWR3</accession>
<protein>
    <submittedName>
        <fullName evidence="1">Uncharacterized protein</fullName>
    </submittedName>
</protein>
<proteinExistence type="predicted"/>
<dbReference type="EMBL" id="JACVVK020000112">
    <property type="protein sequence ID" value="KAK7491669.1"/>
    <property type="molecule type" value="Genomic_DNA"/>
</dbReference>
<evidence type="ECO:0000313" key="1">
    <source>
        <dbReference type="EMBL" id="KAK7491669.1"/>
    </source>
</evidence>
<evidence type="ECO:0000313" key="2">
    <source>
        <dbReference type="Proteomes" id="UP001519460"/>
    </source>
</evidence>
<gene>
    <name evidence="1" type="ORF">BaRGS_00017122</name>
</gene>
<reference evidence="1 2" key="1">
    <citation type="journal article" date="2023" name="Sci. Data">
        <title>Genome assembly of the Korean intertidal mud-creeper Batillaria attramentaria.</title>
        <authorList>
            <person name="Patra A.K."/>
            <person name="Ho P.T."/>
            <person name="Jun S."/>
            <person name="Lee S.J."/>
            <person name="Kim Y."/>
            <person name="Won Y.J."/>
        </authorList>
    </citation>
    <scope>NUCLEOTIDE SEQUENCE [LARGE SCALE GENOMIC DNA]</scope>
    <source>
        <strain evidence="1">Wonlab-2016</strain>
    </source>
</reference>
<organism evidence="1 2">
    <name type="scientific">Batillaria attramentaria</name>
    <dbReference type="NCBI Taxonomy" id="370345"/>
    <lineage>
        <taxon>Eukaryota</taxon>
        <taxon>Metazoa</taxon>
        <taxon>Spiralia</taxon>
        <taxon>Lophotrochozoa</taxon>
        <taxon>Mollusca</taxon>
        <taxon>Gastropoda</taxon>
        <taxon>Caenogastropoda</taxon>
        <taxon>Sorbeoconcha</taxon>
        <taxon>Cerithioidea</taxon>
        <taxon>Batillariidae</taxon>
        <taxon>Batillaria</taxon>
    </lineage>
</organism>
<sequence length="85" mass="9203">MLHSHHDQRKAETGLSRPPCVSDRCHRVATAGVSNQRALVLSCSLLHGATGRTNGTPNSTDYRLGGLVGLNENWCACKNEVKPNH</sequence>
<keyword evidence="2" id="KW-1185">Reference proteome</keyword>